<keyword evidence="6 17" id="KW-0963">Cytoplasm</keyword>
<evidence type="ECO:0000256" key="6">
    <source>
        <dbReference type="ARBA" id="ARBA00022490"/>
    </source>
</evidence>
<gene>
    <name evidence="17" type="primary">murB</name>
    <name evidence="19" type="ORF">EJO69_11745</name>
</gene>
<keyword evidence="11 17" id="KW-0133">Cell shape</keyword>
<evidence type="ECO:0000256" key="9">
    <source>
        <dbReference type="ARBA" id="ARBA00022827"/>
    </source>
</evidence>
<evidence type="ECO:0000259" key="18">
    <source>
        <dbReference type="PROSITE" id="PS51387"/>
    </source>
</evidence>
<evidence type="ECO:0000256" key="13">
    <source>
        <dbReference type="ARBA" id="ARBA00023002"/>
    </source>
</evidence>
<dbReference type="NCBIfam" id="TIGR00179">
    <property type="entry name" value="murB"/>
    <property type="match status" value="1"/>
</dbReference>
<dbReference type="InterPro" id="IPR036635">
    <property type="entry name" value="MurB_C_sf"/>
</dbReference>
<proteinExistence type="inferred from homology"/>
<comment type="pathway">
    <text evidence="4 17">Cell wall biogenesis; peptidoglycan biosynthesis.</text>
</comment>
<dbReference type="PROSITE" id="PS51387">
    <property type="entry name" value="FAD_PCMH"/>
    <property type="match status" value="1"/>
</dbReference>
<evidence type="ECO:0000256" key="15">
    <source>
        <dbReference type="ARBA" id="ARBA00023316"/>
    </source>
</evidence>
<evidence type="ECO:0000313" key="20">
    <source>
        <dbReference type="Proteomes" id="UP000270021"/>
    </source>
</evidence>
<feature type="active site" evidence="17">
    <location>
        <position position="364"/>
    </location>
</feature>
<dbReference type="PANTHER" id="PTHR21071:SF4">
    <property type="entry name" value="UDP-N-ACETYLENOLPYRUVOYLGLUCOSAMINE REDUCTASE"/>
    <property type="match status" value="1"/>
</dbReference>
<evidence type="ECO:0000256" key="10">
    <source>
        <dbReference type="ARBA" id="ARBA00022857"/>
    </source>
</evidence>
<organism evidence="19 20">
    <name type="scientific">Flaviflexus salsibiostraticola</name>
    <dbReference type="NCBI Taxonomy" id="1282737"/>
    <lineage>
        <taxon>Bacteria</taxon>
        <taxon>Bacillati</taxon>
        <taxon>Actinomycetota</taxon>
        <taxon>Actinomycetes</taxon>
        <taxon>Actinomycetales</taxon>
        <taxon>Actinomycetaceae</taxon>
        <taxon>Flaviflexus</taxon>
    </lineage>
</organism>
<name>A0A3Q8WVP5_9ACTO</name>
<dbReference type="NCBIfam" id="NF010478">
    <property type="entry name" value="PRK13903.1"/>
    <property type="match status" value="1"/>
</dbReference>
<keyword evidence="15 17" id="KW-0961">Cell wall biogenesis/degradation</keyword>
<dbReference type="EC" id="1.3.1.98" evidence="17"/>
<dbReference type="Gene3D" id="3.90.78.10">
    <property type="entry name" value="UDP-N-acetylenolpyruvoylglucosamine reductase, C-terminal domain"/>
    <property type="match status" value="1"/>
</dbReference>
<dbReference type="EMBL" id="CP034438">
    <property type="protein sequence ID" value="AZN31182.1"/>
    <property type="molecule type" value="Genomic_DNA"/>
</dbReference>
<dbReference type="AlphaFoldDB" id="A0A3Q8WVP5"/>
<dbReference type="GO" id="GO:0051301">
    <property type="term" value="P:cell division"/>
    <property type="evidence" value="ECO:0007669"/>
    <property type="project" value="UniProtKB-KW"/>
</dbReference>
<dbReference type="OrthoDB" id="9804753at2"/>
<sequence length="372" mass="39453">MSCSIIEPNESVEVGPSVPSTRRTGERAFADLTTIATGGPVGELVRATSEEEIVEAVRDADENGMEVLLLGGGSNLLVSDEGFSGRVIIDTRNSIEQVHLSGCGGAILRGTAGTPWDEFVTIAISQGWNGIEALSGIPGSLGASPVQNVGAYGQEISDTLYSVRVYDRQTKRRTDLAPAELGLSYRSSKLKESTTEWGATGRWIVLSVTLQLGLATNSTPIAYSQLAAALDVEVGARVPATRLRKAVLELRRSKGMVLDDADRDTYSLGSFFTNPIVPASEIPEGAPRYPYGDRFKTSAAWLIDNAGCRKGYGADLTGGRASLSTRHTLAITNRGGATTADVLTVARSVRSRVEEAFGVTLVNEPFLLGTDL</sequence>
<comment type="subcellular location">
    <subcellularLocation>
        <location evidence="3 17">Cytoplasm</location>
    </subcellularLocation>
</comment>
<keyword evidence="20" id="KW-1185">Reference proteome</keyword>
<protein>
    <recommendedName>
        <fullName evidence="17">UDP-N-acetylenolpyruvoylglucosamine reductase</fullName>
        <ecNumber evidence="17">1.3.1.98</ecNumber>
    </recommendedName>
    <alternativeName>
        <fullName evidence="17">UDP-N-acetylmuramate dehydrogenase</fullName>
    </alternativeName>
</protein>
<evidence type="ECO:0000313" key="19">
    <source>
        <dbReference type="EMBL" id="AZN31182.1"/>
    </source>
</evidence>
<evidence type="ECO:0000256" key="12">
    <source>
        <dbReference type="ARBA" id="ARBA00022984"/>
    </source>
</evidence>
<dbReference type="InterPro" id="IPR016169">
    <property type="entry name" value="FAD-bd_PCMH_sub2"/>
</dbReference>
<dbReference type="GO" id="GO:0008360">
    <property type="term" value="P:regulation of cell shape"/>
    <property type="evidence" value="ECO:0007669"/>
    <property type="project" value="UniProtKB-KW"/>
</dbReference>
<dbReference type="UniPathway" id="UPA00219"/>
<comment type="cofactor">
    <cofactor evidence="1 17">
        <name>FAD</name>
        <dbReference type="ChEBI" id="CHEBI:57692"/>
    </cofactor>
</comment>
<comment type="function">
    <text evidence="2 17">Cell wall formation.</text>
</comment>
<keyword evidence="12 17" id="KW-0573">Peptidoglycan synthesis</keyword>
<dbReference type="Proteomes" id="UP000270021">
    <property type="component" value="Chromosome"/>
</dbReference>
<dbReference type="InterPro" id="IPR003170">
    <property type="entry name" value="MurB"/>
</dbReference>
<feature type="active site" evidence="17">
    <location>
        <position position="186"/>
    </location>
</feature>
<evidence type="ECO:0000256" key="3">
    <source>
        <dbReference type="ARBA" id="ARBA00004496"/>
    </source>
</evidence>
<evidence type="ECO:0000256" key="5">
    <source>
        <dbReference type="ARBA" id="ARBA00010485"/>
    </source>
</evidence>
<dbReference type="SUPFAM" id="SSF56194">
    <property type="entry name" value="Uridine diphospho-N-Acetylenolpyruvylglucosamine reductase, MurB, C-terminal domain"/>
    <property type="match status" value="1"/>
</dbReference>
<dbReference type="GO" id="GO:0071555">
    <property type="term" value="P:cell wall organization"/>
    <property type="evidence" value="ECO:0007669"/>
    <property type="project" value="UniProtKB-KW"/>
</dbReference>
<evidence type="ECO:0000256" key="8">
    <source>
        <dbReference type="ARBA" id="ARBA00022630"/>
    </source>
</evidence>
<dbReference type="KEGG" id="fsl:EJO69_11745"/>
<comment type="catalytic activity">
    <reaction evidence="16 17">
        <text>UDP-N-acetyl-alpha-D-muramate + NADP(+) = UDP-N-acetyl-3-O-(1-carboxyvinyl)-alpha-D-glucosamine + NADPH + H(+)</text>
        <dbReference type="Rhea" id="RHEA:12248"/>
        <dbReference type="ChEBI" id="CHEBI:15378"/>
        <dbReference type="ChEBI" id="CHEBI:57783"/>
        <dbReference type="ChEBI" id="CHEBI:58349"/>
        <dbReference type="ChEBI" id="CHEBI:68483"/>
        <dbReference type="ChEBI" id="CHEBI:70757"/>
        <dbReference type="EC" id="1.3.1.98"/>
    </reaction>
</comment>
<keyword evidence="10 17" id="KW-0521">NADP</keyword>
<dbReference type="InterPro" id="IPR011601">
    <property type="entry name" value="MurB_C"/>
</dbReference>
<evidence type="ECO:0000256" key="16">
    <source>
        <dbReference type="ARBA" id="ARBA00048914"/>
    </source>
</evidence>
<comment type="similarity">
    <text evidence="5 17">Belongs to the MurB family.</text>
</comment>
<keyword evidence="9 17" id="KW-0274">FAD</keyword>
<dbReference type="Pfam" id="PF02873">
    <property type="entry name" value="MurB_C"/>
    <property type="match status" value="1"/>
</dbReference>
<dbReference type="GO" id="GO:0071949">
    <property type="term" value="F:FAD binding"/>
    <property type="evidence" value="ECO:0007669"/>
    <property type="project" value="InterPro"/>
</dbReference>
<evidence type="ECO:0000256" key="7">
    <source>
        <dbReference type="ARBA" id="ARBA00022618"/>
    </source>
</evidence>
<dbReference type="Pfam" id="PF01565">
    <property type="entry name" value="FAD_binding_4"/>
    <property type="match status" value="1"/>
</dbReference>
<reference evidence="19 20" key="1">
    <citation type="submission" date="2018-12" db="EMBL/GenBank/DDBJ databases">
        <title>Complete genome sequence of Flaviflexus salsibiostraticola KCTC 33148.</title>
        <authorList>
            <person name="Bae J.-W."/>
        </authorList>
    </citation>
    <scope>NUCLEOTIDE SEQUENCE [LARGE SCALE GENOMIC DNA]</scope>
    <source>
        <strain evidence="19 20">KCTC 33148</strain>
    </source>
</reference>
<evidence type="ECO:0000256" key="2">
    <source>
        <dbReference type="ARBA" id="ARBA00003921"/>
    </source>
</evidence>
<dbReference type="PANTHER" id="PTHR21071">
    <property type="entry name" value="UDP-N-ACETYLENOLPYRUVOYLGLUCOSAMINE REDUCTASE"/>
    <property type="match status" value="1"/>
</dbReference>
<dbReference type="InterPro" id="IPR016166">
    <property type="entry name" value="FAD-bd_PCMH"/>
</dbReference>
<dbReference type="GO" id="GO:0008762">
    <property type="term" value="F:UDP-N-acetylmuramate dehydrogenase activity"/>
    <property type="evidence" value="ECO:0007669"/>
    <property type="project" value="UniProtKB-UniRule"/>
</dbReference>
<dbReference type="InterPro" id="IPR006094">
    <property type="entry name" value="Oxid_FAD_bind_N"/>
</dbReference>
<dbReference type="GO" id="GO:0005829">
    <property type="term" value="C:cytosol"/>
    <property type="evidence" value="ECO:0007669"/>
    <property type="project" value="TreeGrafter"/>
</dbReference>
<feature type="domain" description="FAD-binding PCMH-type" evidence="18">
    <location>
        <begin position="37"/>
        <end position="215"/>
    </location>
</feature>
<dbReference type="InterPro" id="IPR036318">
    <property type="entry name" value="FAD-bd_PCMH-like_sf"/>
</dbReference>
<keyword evidence="8 17" id="KW-0285">Flavoprotein</keyword>
<accession>A0A3Q8WVP5</accession>
<feature type="active site" description="Proton donor" evidence="17">
    <location>
        <position position="270"/>
    </location>
</feature>
<dbReference type="InterPro" id="IPR016167">
    <property type="entry name" value="FAD-bd_PCMH_sub1"/>
</dbReference>
<keyword evidence="14 17" id="KW-0131">Cell cycle</keyword>
<dbReference type="Gene3D" id="3.30.465.10">
    <property type="match status" value="1"/>
</dbReference>
<dbReference type="HAMAP" id="MF_00037">
    <property type="entry name" value="MurB"/>
    <property type="match status" value="1"/>
</dbReference>
<evidence type="ECO:0000256" key="14">
    <source>
        <dbReference type="ARBA" id="ARBA00023306"/>
    </source>
</evidence>
<keyword evidence="13 17" id="KW-0560">Oxidoreductase</keyword>
<evidence type="ECO:0000256" key="4">
    <source>
        <dbReference type="ARBA" id="ARBA00004752"/>
    </source>
</evidence>
<keyword evidence="7 17" id="KW-0132">Cell division</keyword>
<evidence type="ECO:0000256" key="17">
    <source>
        <dbReference type="HAMAP-Rule" id="MF_00037"/>
    </source>
</evidence>
<dbReference type="SUPFAM" id="SSF56176">
    <property type="entry name" value="FAD-binding/transporter-associated domain-like"/>
    <property type="match status" value="1"/>
</dbReference>
<dbReference type="Gene3D" id="3.30.43.10">
    <property type="entry name" value="Uridine Diphospho-n-acetylenolpyruvylglucosamine Reductase, domain 2"/>
    <property type="match status" value="1"/>
</dbReference>
<evidence type="ECO:0000256" key="11">
    <source>
        <dbReference type="ARBA" id="ARBA00022960"/>
    </source>
</evidence>
<dbReference type="GO" id="GO:0009252">
    <property type="term" value="P:peptidoglycan biosynthetic process"/>
    <property type="evidence" value="ECO:0007669"/>
    <property type="project" value="UniProtKB-UniRule"/>
</dbReference>
<evidence type="ECO:0000256" key="1">
    <source>
        <dbReference type="ARBA" id="ARBA00001974"/>
    </source>
</evidence>